<feature type="region of interest" description="Disordered" evidence="1">
    <location>
        <begin position="150"/>
        <end position="173"/>
    </location>
</feature>
<dbReference type="KEGG" id="xce:Xcel_2211"/>
<evidence type="ECO:0000256" key="2">
    <source>
        <dbReference type="SAM" id="Phobius"/>
    </source>
</evidence>
<feature type="domain" description="Helix-hairpin-helix DNA-binding motif class 1" evidence="3">
    <location>
        <begin position="268"/>
        <end position="287"/>
    </location>
</feature>
<keyword evidence="5" id="KW-1185">Reference proteome</keyword>
<dbReference type="SUPFAM" id="SSF47781">
    <property type="entry name" value="RuvA domain 2-like"/>
    <property type="match status" value="1"/>
</dbReference>
<sequence>MGTDADGVALAAAVDRLRAARAVALDGALPALPALSAPFAVPAPPALLASPPSTGGSELADDLRERLADRREATAAARHAASAYAAMHGHVPGGADDELVSPGGARWALRPRAAIVAVCAVLVLAVAAAVATSWPRGQVDELTALDGPVVERAPAPGSVPAQAPAPEPEPSASPSALLVVDVVGQVHHPGLVTLPAGSRVFDAVAAAGGATEGAELSAINLARPVVDGEQLRVPAPGEVVAAPVAPDGVPATGRSDDGRVNLNTADEATLETLPGIGPALAARIVAWRTDNGPFASVDELDEVSGIGPAMLAKVRDLVTV</sequence>
<feature type="transmembrane region" description="Helical" evidence="2">
    <location>
        <begin position="113"/>
        <end position="134"/>
    </location>
</feature>
<keyword evidence="2" id="KW-0472">Membrane</keyword>
<keyword evidence="2" id="KW-1133">Transmembrane helix</keyword>
<dbReference type="PANTHER" id="PTHR21180:SF32">
    <property type="entry name" value="ENDONUCLEASE_EXONUCLEASE_PHOSPHATASE FAMILY DOMAIN-CONTAINING PROTEIN 1"/>
    <property type="match status" value="1"/>
</dbReference>
<evidence type="ECO:0000313" key="5">
    <source>
        <dbReference type="Proteomes" id="UP000002255"/>
    </source>
</evidence>
<dbReference type="Proteomes" id="UP000002255">
    <property type="component" value="Chromosome"/>
</dbReference>
<dbReference type="Gene3D" id="3.10.560.10">
    <property type="entry name" value="Outer membrane lipoprotein wza domain like"/>
    <property type="match status" value="1"/>
</dbReference>
<dbReference type="SMART" id="SM00278">
    <property type="entry name" value="HhH1"/>
    <property type="match status" value="2"/>
</dbReference>
<dbReference type="STRING" id="446471.Xcel_2211"/>
<feature type="domain" description="Helix-hairpin-helix DNA-binding motif class 1" evidence="3">
    <location>
        <begin position="298"/>
        <end position="317"/>
    </location>
</feature>
<dbReference type="AlphaFoldDB" id="D1BUZ0"/>
<evidence type="ECO:0000313" key="4">
    <source>
        <dbReference type="EMBL" id="ACZ31229.1"/>
    </source>
</evidence>
<dbReference type="InterPro" id="IPR051675">
    <property type="entry name" value="Endo/Exo/Phosphatase_dom_1"/>
</dbReference>
<name>D1BUZ0_XYLCX</name>
<dbReference type="InterPro" id="IPR019554">
    <property type="entry name" value="Soluble_ligand-bd"/>
</dbReference>
<dbReference type="GO" id="GO:0003677">
    <property type="term" value="F:DNA binding"/>
    <property type="evidence" value="ECO:0007669"/>
    <property type="project" value="InterPro"/>
</dbReference>
<proteinExistence type="predicted"/>
<reference evidence="4 5" key="2">
    <citation type="journal article" date="2010" name="Stand. Genomic Sci.">
        <title>Complete genome sequence of Xylanimonas cellulosilytica type strain (XIL07).</title>
        <authorList>
            <person name="Foster B."/>
            <person name="Pukall R."/>
            <person name="Abt B."/>
            <person name="Nolan M."/>
            <person name="Glavina Del Rio T."/>
            <person name="Chen F."/>
            <person name="Lucas S."/>
            <person name="Tice H."/>
            <person name="Pitluck S."/>
            <person name="Cheng J.-F."/>
            <person name="Chertkov O."/>
            <person name="Brettin T."/>
            <person name="Han C."/>
            <person name="Detter J.C."/>
            <person name="Bruce D."/>
            <person name="Goodwin L."/>
            <person name="Ivanova N."/>
            <person name="Mavromatis K."/>
            <person name="Pati A."/>
            <person name="Mikhailova N."/>
            <person name="Chen A."/>
            <person name="Palaniappan K."/>
            <person name="Land M."/>
            <person name="Hauser L."/>
            <person name="Chang Y.-J."/>
            <person name="Jeffries C.D."/>
            <person name="Chain P."/>
            <person name="Rohde M."/>
            <person name="Goeker M."/>
            <person name="Bristow J."/>
            <person name="Eisen J.A."/>
            <person name="Markowitz V."/>
            <person name="Hugenholtz P."/>
            <person name="Kyrpides N.C."/>
            <person name="Klenk H.-P."/>
            <person name="Lapidus A."/>
        </authorList>
    </citation>
    <scope>NUCLEOTIDE SEQUENCE [LARGE SCALE GENOMIC DNA]</scope>
    <source>
        <strain evidence="5">DSM 15894 / CECT 5975 / LMG 20990 / XIL07</strain>
    </source>
</reference>
<reference evidence="5" key="1">
    <citation type="submission" date="2009-11" db="EMBL/GenBank/DDBJ databases">
        <title>The complete chromosome of Xylanimonas cellulosilytica DSM 15894.</title>
        <authorList>
            <consortium name="US DOE Joint Genome Institute (JGI-PGF)"/>
            <person name="Lucas S."/>
            <person name="Copeland A."/>
            <person name="Lapidus A."/>
            <person name="Glavina del Rio T."/>
            <person name="Dalin E."/>
            <person name="Tice H."/>
            <person name="Bruce D."/>
            <person name="Goodwin L."/>
            <person name="Pitluck S."/>
            <person name="Kyrpides N."/>
            <person name="Mavromatis K."/>
            <person name="Ivanova N."/>
            <person name="Mikhailova N."/>
            <person name="Foster B."/>
            <person name="Clum A."/>
            <person name="Brettin T."/>
            <person name="Detter J.C."/>
            <person name="Han C."/>
            <person name="Larimer F."/>
            <person name="Land M."/>
            <person name="Hauser L."/>
            <person name="Markowitz V."/>
            <person name="Cheng J.F."/>
            <person name="Hugenholtz P."/>
            <person name="Woyke T."/>
            <person name="Wu D."/>
            <person name="Gehrich-Schroeter G."/>
            <person name="Schneider S."/>
            <person name="Pukall S.R."/>
            <person name="Klenk H.P."/>
            <person name="Eisen J.A."/>
        </authorList>
    </citation>
    <scope>NUCLEOTIDE SEQUENCE [LARGE SCALE GENOMIC DNA]</scope>
    <source>
        <strain evidence="5">DSM 15894 / CECT 5975 / LMG 20990 / XIL07</strain>
    </source>
</reference>
<dbReference type="eggNOG" id="COG1555">
    <property type="taxonomic scope" value="Bacteria"/>
</dbReference>
<keyword evidence="2" id="KW-0812">Transmembrane</keyword>
<evidence type="ECO:0000259" key="3">
    <source>
        <dbReference type="SMART" id="SM00278"/>
    </source>
</evidence>
<dbReference type="GO" id="GO:0015627">
    <property type="term" value="C:type II protein secretion system complex"/>
    <property type="evidence" value="ECO:0007669"/>
    <property type="project" value="TreeGrafter"/>
</dbReference>
<dbReference type="Pfam" id="PF10531">
    <property type="entry name" value="SLBB"/>
    <property type="match status" value="1"/>
</dbReference>
<gene>
    <name evidence="4" type="ordered locus">Xcel_2211</name>
</gene>
<evidence type="ECO:0000256" key="1">
    <source>
        <dbReference type="SAM" id="MobiDB-lite"/>
    </source>
</evidence>
<dbReference type="Gene3D" id="1.10.150.320">
    <property type="entry name" value="Photosystem II 12 kDa extrinsic protein"/>
    <property type="match status" value="1"/>
</dbReference>
<dbReference type="HOGENOM" id="CLU_052011_0_0_11"/>
<dbReference type="PANTHER" id="PTHR21180">
    <property type="entry name" value="ENDONUCLEASE/EXONUCLEASE/PHOSPHATASE FAMILY DOMAIN-CONTAINING PROTEIN 1"/>
    <property type="match status" value="1"/>
</dbReference>
<protein>
    <submittedName>
        <fullName evidence="4">Competence protein ComEA helix-hairpin-helix repeat protein</fullName>
    </submittedName>
</protein>
<dbReference type="InterPro" id="IPR003583">
    <property type="entry name" value="Hlx-hairpin-Hlx_DNA-bd_motif"/>
</dbReference>
<dbReference type="InterPro" id="IPR010994">
    <property type="entry name" value="RuvA_2-like"/>
</dbReference>
<accession>D1BUZ0</accession>
<dbReference type="GO" id="GO:0015628">
    <property type="term" value="P:protein secretion by the type II secretion system"/>
    <property type="evidence" value="ECO:0007669"/>
    <property type="project" value="TreeGrafter"/>
</dbReference>
<dbReference type="GO" id="GO:0006281">
    <property type="term" value="P:DNA repair"/>
    <property type="evidence" value="ECO:0007669"/>
    <property type="project" value="InterPro"/>
</dbReference>
<organism evidence="4 5">
    <name type="scientific">Xylanimonas cellulosilytica (strain DSM 15894 / JCM 12276 / CECT 5975 / KCTC 9989 / LMG 20990 / NBRC 107835 / XIL07)</name>
    <dbReference type="NCBI Taxonomy" id="446471"/>
    <lineage>
        <taxon>Bacteria</taxon>
        <taxon>Bacillati</taxon>
        <taxon>Actinomycetota</taxon>
        <taxon>Actinomycetes</taxon>
        <taxon>Micrococcales</taxon>
        <taxon>Promicromonosporaceae</taxon>
        <taxon>Xylanimonas</taxon>
    </lineage>
</organism>
<dbReference type="Pfam" id="PF12836">
    <property type="entry name" value="HHH_3"/>
    <property type="match status" value="1"/>
</dbReference>
<dbReference type="EMBL" id="CP001821">
    <property type="protein sequence ID" value="ACZ31229.1"/>
    <property type="molecule type" value="Genomic_DNA"/>
</dbReference>